<dbReference type="InterPro" id="IPR022672">
    <property type="entry name" value="Hexokinase_N"/>
</dbReference>
<dbReference type="GO" id="GO:0005739">
    <property type="term" value="C:mitochondrion"/>
    <property type="evidence" value="ECO:0007669"/>
    <property type="project" value="TreeGrafter"/>
</dbReference>
<evidence type="ECO:0000259" key="9">
    <source>
        <dbReference type="Pfam" id="PF03727"/>
    </source>
</evidence>
<gene>
    <name evidence="10" type="ORF">ASPCADRAFT_154126</name>
</gene>
<dbReference type="PROSITE" id="PS51748">
    <property type="entry name" value="HEXOKINASE_2"/>
    <property type="match status" value="1"/>
</dbReference>
<evidence type="ECO:0000256" key="7">
    <source>
        <dbReference type="SAM" id="MobiDB-lite"/>
    </source>
</evidence>
<comment type="similarity">
    <text evidence="1 6">Belongs to the hexokinase family.</text>
</comment>
<dbReference type="InterPro" id="IPR022673">
    <property type="entry name" value="Hexokinase_C"/>
</dbReference>
<sequence>MKTQPLSLLAQAEQLARKFDLSPEDVRRVTKHFLRQMKDGLAQQRAWQLPSYVRRVPTGREKGKFFAVDLGGSNCRICLVSLHGDSTFTVMQSKHSVPPGVMVNPSYRPLFDFIADRIADFLVTQLGVCCSKGLNRTNQQPYQLGITFSFTCEQTSLASGRLIHWDKGWDIPDAVGQDPCRMLQEAIDCLGIPVVVTVLANDSVGTLLTRSYISGPTASTLAAVIFGTGTNAAYVEKLSNVRRLRGETQPDEIMVINTEWGCFDDQMEVLPRTSFDDELDETSADPGTQMLEKRVSGLYLGELLRLTILELKRDNAFAMTCNHASAVFHRDGIDSSFLSELAKAGSDNAGNTIQLIQDTLSAENVSEDDARAIQLVANAIARRAARLAGASLAAIIIQSGRLEIPADEAPDREYSINHLERVKSSGILLWHRLLRLAGMGSAVEKPQGQKPPPSSKRESTIDIGADGSLIEYYPSFEAEMRGALRDVPEIGLAGEQRVQISMAKDGSGVGAALMAQAA</sequence>
<feature type="region of interest" description="Disordered" evidence="7">
    <location>
        <begin position="442"/>
        <end position="461"/>
    </location>
</feature>
<proteinExistence type="inferred from homology"/>
<feature type="domain" description="Hexokinase C-terminal" evidence="9">
    <location>
        <begin position="222"/>
        <end position="515"/>
    </location>
</feature>
<evidence type="ECO:0000256" key="6">
    <source>
        <dbReference type="RuleBase" id="RU362007"/>
    </source>
</evidence>
<dbReference type="GO" id="GO:0006096">
    <property type="term" value="P:glycolytic process"/>
    <property type="evidence" value="ECO:0007669"/>
    <property type="project" value="UniProtKB-UniPathway"/>
</dbReference>
<dbReference type="Proteomes" id="UP000188318">
    <property type="component" value="Unassembled WGS sequence"/>
</dbReference>
<feature type="non-terminal residue" evidence="10">
    <location>
        <position position="518"/>
    </location>
</feature>
<dbReference type="Gene3D" id="3.40.367.20">
    <property type="match status" value="2"/>
</dbReference>
<keyword evidence="11" id="KW-1185">Reference proteome</keyword>
<dbReference type="GO" id="GO:0005829">
    <property type="term" value="C:cytosol"/>
    <property type="evidence" value="ECO:0007669"/>
    <property type="project" value="TreeGrafter"/>
</dbReference>
<dbReference type="GO" id="GO:0006006">
    <property type="term" value="P:glucose metabolic process"/>
    <property type="evidence" value="ECO:0007669"/>
    <property type="project" value="TreeGrafter"/>
</dbReference>
<dbReference type="GO" id="GO:0005536">
    <property type="term" value="F:D-glucose binding"/>
    <property type="evidence" value="ECO:0007669"/>
    <property type="project" value="InterPro"/>
</dbReference>
<evidence type="ECO:0000256" key="5">
    <source>
        <dbReference type="ARBA" id="ARBA00022840"/>
    </source>
</evidence>
<dbReference type="PRINTS" id="PR00475">
    <property type="entry name" value="HEXOKINASE"/>
</dbReference>
<evidence type="ECO:0000259" key="8">
    <source>
        <dbReference type="Pfam" id="PF00349"/>
    </source>
</evidence>
<dbReference type="GO" id="GO:0004340">
    <property type="term" value="F:glucokinase activity"/>
    <property type="evidence" value="ECO:0007669"/>
    <property type="project" value="TreeGrafter"/>
</dbReference>
<dbReference type="UniPathway" id="UPA00109">
    <property type="reaction ID" value="UER00180"/>
</dbReference>
<dbReference type="Pfam" id="PF00349">
    <property type="entry name" value="Hexokinase_1"/>
    <property type="match status" value="1"/>
</dbReference>
<dbReference type="PANTHER" id="PTHR19443">
    <property type="entry name" value="HEXOKINASE"/>
    <property type="match status" value="1"/>
</dbReference>
<dbReference type="OMA" id="HWDKGWD"/>
<keyword evidence="4 6" id="KW-0418">Kinase</keyword>
<protein>
    <recommendedName>
        <fullName evidence="6">Phosphotransferase</fullName>
        <ecNumber evidence="6">2.7.1.-</ecNumber>
    </recommendedName>
</protein>
<dbReference type="OrthoDB" id="419537at2759"/>
<evidence type="ECO:0000313" key="10">
    <source>
        <dbReference type="EMBL" id="OOF91867.1"/>
    </source>
</evidence>
<evidence type="ECO:0000256" key="4">
    <source>
        <dbReference type="ARBA" id="ARBA00022777"/>
    </source>
</evidence>
<accession>A0A1R3RBN2</accession>
<reference evidence="11" key="1">
    <citation type="journal article" date="2017" name="Genome Biol.">
        <title>Comparative genomics reveals high biological diversity and specific adaptations in the industrially and medically important fungal genus Aspergillus.</title>
        <authorList>
            <person name="de Vries R.P."/>
            <person name="Riley R."/>
            <person name="Wiebenga A."/>
            <person name="Aguilar-Osorio G."/>
            <person name="Amillis S."/>
            <person name="Uchima C.A."/>
            <person name="Anderluh G."/>
            <person name="Asadollahi M."/>
            <person name="Askin M."/>
            <person name="Barry K."/>
            <person name="Battaglia E."/>
            <person name="Bayram O."/>
            <person name="Benocci T."/>
            <person name="Braus-Stromeyer S.A."/>
            <person name="Caldana C."/>
            <person name="Canovas D."/>
            <person name="Cerqueira G.C."/>
            <person name="Chen F."/>
            <person name="Chen W."/>
            <person name="Choi C."/>
            <person name="Clum A."/>
            <person name="Dos Santos R.A."/>
            <person name="Damasio A.R."/>
            <person name="Diallinas G."/>
            <person name="Emri T."/>
            <person name="Fekete E."/>
            <person name="Flipphi M."/>
            <person name="Freyberg S."/>
            <person name="Gallo A."/>
            <person name="Gournas C."/>
            <person name="Habgood R."/>
            <person name="Hainaut M."/>
            <person name="Harispe M.L."/>
            <person name="Henrissat B."/>
            <person name="Hilden K.S."/>
            <person name="Hope R."/>
            <person name="Hossain A."/>
            <person name="Karabika E."/>
            <person name="Karaffa L."/>
            <person name="Karanyi Z."/>
            <person name="Krasevec N."/>
            <person name="Kuo A."/>
            <person name="Kusch H."/>
            <person name="LaButti K."/>
            <person name="Lagendijk E.L."/>
            <person name="Lapidus A."/>
            <person name="Levasseur A."/>
            <person name="Lindquist E."/>
            <person name="Lipzen A."/>
            <person name="Logrieco A.F."/>
            <person name="MacCabe A."/>
            <person name="Maekelae M.R."/>
            <person name="Malavazi I."/>
            <person name="Melin P."/>
            <person name="Meyer V."/>
            <person name="Mielnichuk N."/>
            <person name="Miskei M."/>
            <person name="Molnar A.P."/>
            <person name="Mule G."/>
            <person name="Ngan C.Y."/>
            <person name="Orejas M."/>
            <person name="Orosz E."/>
            <person name="Ouedraogo J.P."/>
            <person name="Overkamp K.M."/>
            <person name="Park H.-S."/>
            <person name="Perrone G."/>
            <person name="Piumi F."/>
            <person name="Punt P.J."/>
            <person name="Ram A.F."/>
            <person name="Ramon A."/>
            <person name="Rauscher S."/>
            <person name="Record E."/>
            <person name="Riano-Pachon D.M."/>
            <person name="Robert V."/>
            <person name="Roehrig J."/>
            <person name="Ruller R."/>
            <person name="Salamov A."/>
            <person name="Salih N.S."/>
            <person name="Samson R.A."/>
            <person name="Sandor E."/>
            <person name="Sanguinetti M."/>
            <person name="Schuetze T."/>
            <person name="Sepcic K."/>
            <person name="Shelest E."/>
            <person name="Sherlock G."/>
            <person name="Sophianopoulou V."/>
            <person name="Squina F.M."/>
            <person name="Sun H."/>
            <person name="Susca A."/>
            <person name="Todd R.B."/>
            <person name="Tsang A."/>
            <person name="Unkles S.E."/>
            <person name="van de Wiele N."/>
            <person name="van Rossen-Uffink D."/>
            <person name="Oliveira J.V."/>
            <person name="Vesth T.C."/>
            <person name="Visser J."/>
            <person name="Yu J.-H."/>
            <person name="Zhou M."/>
            <person name="Andersen M.R."/>
            <person name="Archer D.B."/>
            <person name="Baker S.E."/>
            <person name="Benoit I."/>
            <person name="Brakhage A.A."/>
            <person name="Braus G.H."/>
            <person name="Fischer R."/>
            <person name="Frisvad J.C."/>
            <person name="Goldman G.H."/>
            <person name="Houbraken J."/>
            <person name="Oakley B."/>
            <person name="Pocsi I."/>
            <person name="Scazzocchio C."/>
            <person name="Seiboth B."/>
            <person name="vanKuyk P.A."/>
            <person name="Wortman J."/>
            <person name="Dyer P.S."/>
            <person name="Grigoriev I.V."/>
        </authorList>
    </citation>
    <scope>NUCLEOTIDE SEQUENCE [LARGE SCALE GENOMIC DNA]</scope>
    <source>
        <strain evidence="11">ITEM 5010</strain>
    </source>
</reference>
<dbReference type="InterPro" id="IPR001312">
    <property type="entry name" value="Hexokinase"/>
</dbReference>
<dbReference type="GO" id="GO:0008865">
    <property type="term" value="F:fructokinase activity"/>
    <property type="evidence" value="ECO:0007669"/>
    <property type="project" value="TreeGrafter"/>
</dbReference>
<evidence type="ECO:0000256" key="3">
    <source>
        <dbReference type="ARBA" id="ARBA00022741"/>
    </source>
</evidence>
<evidence type="ECO:0000313" key="11">
    <source>
        <dbReference type="Proteomes" id="UP000188318"/>
    </source>
</evidence>
<evidence type="ECO:0000256" key="2">
    <source>
        <dbReference type="ARBA" id="ARBA00022679"/>
    </source>
</evidence>
<dbReference type="InterPro" id="IPR043129">
    <property type="entry name" value="ATPase_NBD"/>
</dbReference>
<dbReference type="GO" id="GO:0005524">
    <property type="term" value="F:ATP binding"/>
    <property type="evidence" value="ECO:0007669"/>
    <property type="project" value="UniProtKB-UniRule"/>
</dbReference>
<dbReference type="Pfam" id="PF03727">
    <property type="entry name" value="Hexokinase_2"/>
    <property type="match status" value="1"/>
</dbReference>
<keyword evidence="2 6" id="KW-0808">Transferase</keyword>
<feature type="domain" description="Hexokinase N-terminal" evidence="8">
    <location>
        <begin position="12"/>
        <end position="212"/>
    </location>
</feature>
<keyword evidence="3 6" id="KW-0547">Nucleotide-binding</keyword>
<dbReference type="GO" id="GO:0001678">
    <property type="term" value="P:intracellular glucose homeostasis"/>
    <property type="evidence" value="ECO:0007669"/>
    <property type="project" value="InterPro"/>
</dbReference>
<keyword evidence="5 6" id="KW-0067">ATP-binding</keyword>
<dbReference type="EC" id="2.7.1.-" evidence="6"/>
<dbReference type="PANTHER" id="PTHR19443:SF30">
    <property type="entry name" value="GLUCOKINASE-1-RELATED"/>
    <property type="match status" value="1"/>
</dbReference>
<dbReference type="EMBL" id="KV907509">
    <property type="protein sequence ID" value="OOF91867.1"/>
    <property type="molecule type" value="Genomic_DNA"/>
</dbReference>
<dbReference type="Gene3D" id="3.30.420.40">
    <property type="match status" value="2"/>
</dbReference>
<dbReference type="VEuPathDB" id="FungiDB:ASPCADRAFT_154126"/>
<organism evidence="10 11">
    <name type="scientific">Aspergillus carbonarius (strain ITEM 5010)</name>
    <dbReference type="NCBI Taxonomy" id="602072"/>
    <lineage>
        <taxon>Eukaryota</taxon>
        <taxon>Fungi</taxon>
        <taxon>Dikarya</taxon>
        <taxon>Ascomycota</taxon>
        <taxon>Pezizomycotina</taxon>
        <taxon>Eurotiomycetes</taxon>
        <taxon>Eurotiomycetidae</taxon>
        <taxon>Eurotiales</taxon>
        <taxon>Aspergillaceae</taxon>
        <taxon>Aspergillus</taxon>
        <taxon>Aspergillus subgen. Circumdati</taxon>
    </lineage>
</organism>
<dbReference type="STRING" id="602072.A0A1R3RBN2"/>
<dbReference type="AlphaFoldDB" id="A0A1R3RBN2"/>
<keyword evidence="6" id="KW-0324">Glycolysis</keyword>
<name>A0A1R3RBN2_ASPC5</name>
<evidence type="ECO:0000256" key="1">
    <source>
        <dbReference type="ARBA" id="ARBA00009225"/>
    </source>
</evidence>
<dbReference type="SUPFAM" id="SSF53067">
    <property type="entry name" value="Actin-like ATPase domain"/>
    <property type="match status" value="2"/>
</dbReference>